<keyword evidence="19" id="KW-1185">Reference proteome</keyword>
<dbReference type="SUPFAM" id="SSF69189">
    <property type="entry name" value="Penicillin-binding protein associated domain"/>
    <property type="match status" value="1"/>
</dbReference>
<dbReference type="HOGENOM" id="CLU_027070_8_1_6"/>
<evidence type="ECO:0000256" key="15">
    <source>
        <dbReference type="RuleBase" id="RU004016"/>
    </source>
</evidence>
<evidence type="ECO:0000313" key="18">
    <source>
        <dbReference type="EMBL" id="EAT11633.1"/>
    </source>
</evidence>
<dbReference type="UniPathway" id="UPA00219"/>
<feature type="binding site" evidence="14">
    <location>
        <position position="220"/>
    </location>
    <ligand>
        <name>substrate</name>
    </ligand>
</feature>
<dbReference type="PRINTS" id="PR00725">
    <property type="entry name" value="DADACBPTASE1"/>
</dbReference>
<comment type="caution">
    <text evidence="18">The sequence shown here is derived from an EMBL/GenBank/DDBJ whole genome shotgun (WGS) entry which is preliminary data.</text>
</comment>
<evidence type="ECO:0000256" key="16">
    <source>
        <dbReference type="SAM" id="SignalP"/>
    </source>
</evidence>
<dbReference type="InterPro" id="IPR018044">
    <property type="entry name" value="Peptidase_S11"/>
</dbReference>
<dbReference type="PANTHER" id="PTHR21581:SF6">
    <property type="entry name" value="TRAFFICKING PROTEIN PARTICLE COMPLEX SUBUNIT 12"/>
    <property type="match status" value="1"/>
</dbReference>
<name>Q1N084_9GAMM</name>
<comment type="pathway">
    <text evidence="2">Cell wall biogenesis; peptidoglycan biosynthesis.</text>
</comment>
<dbReference type="InterPro" id="IPR012907">
    <property type="entry name" value="Peptidase_S11_C"/>
</dbReference>
<dbReference type="RefSeq" id="WP_007018854.1">
    <property type="nucleotide sequence ID" value="NZ_CH724119.1"/>
</dbReference>
<keyword evidence="11" id="KW-0961">Cell wall biogenesis/degradation</keyword>
<evidence type="ECO:0000256" key="2">
    <source>
        <dbReference type="ARBA" id="ARBA00004752"/>
    </source>
</evidence>
<dbReference type="GO" id="GO:0008360">
    <property type="term" value="P:regulation of cell shape"/>
    <property type="evidence" value="ECO:0007669"/>
    <property type="project" value="UniProtKB-KW"/>
</dbReference>
<dbReference type="Pfam" id="PF00768">
    <property type="entry name" value="Peptidase_S11"/>
    <property type="match status" value="1"/>
</dbReference>
<dbReference type="OrthoDB" id="9795979at2"/>
<evidence type="ECO:0000256" key="9">
    <source>
        <dbReference type="ARBA" id="ARBA00022960"/>
    </source>
</evidence>
<feature type="active site" description="Proton acceptor" evidence="13">
    <location>
        <position position="61"/>
    </location>
</feature>
<dbReference type="GO" id="GO:0006508">
    <property type="term" value="P:proteolysis"/>
    <property type="evidence" value="ECO:0007669"/>
    <property type="project" value="UniProtKB-KW"/>
</dbReference>
<dbReference type="InterPro" id="IPR001967">
    <property type="entry name" value="Peptidase_S11_N"/>
</dbReference>
<evidence type="ECO:0000259" key="17">
    <source>
        <dbReference type="SMART" id="SM00936"/>
    </source>
</evidence>
<keyword evidence="8" id="KW-0378">Hydrolase</keyword>
<dbReference type="InterPro" id="IPR037167">
    <property type="entry name" value="Peptidase_S11_C_sf"/>
</dbReference>
<dbReference type="InterPro" id="IPR015956">
    <property type="entry name" value="Peniciliin-bd_prot_C_sf"/>
</dbReference>
<protein>
    <recommendedName>
        <fullName evidence="4">serine-type D-Ala-D-Ala carboxypeptidase</fullName>
        <ecNumber evidence="4">3.4.16.4</ecNumber>
    </recommendedName>
</protein>
<dbReference type="STRING" id="207949.RED65_08089"/>
<evidence type="ECO:0000256" key="3">
    <source>
        <dbReference type="ARBA" id="ARBA00007164"/>
    </source>
</evidence>
<sequence length="380" mass="42589">MRVLIASFLFLFSTVTFSAPSIIPKPPSLAASSYILMDANSGEVLVEHNADKVLPPASLTKLMTAFIAFEELSYGNIALDEKVRVSVKAWKAEGSRMFIREGTTVPVEDLLRGIIIQSGNDASIAMAEHISGTESSFADIMNQYAVSLGMTNSQFKNATGLPSEGHHSSARDMATLARAIIFNHKQHYPIYSEKKFKYNNIEQTNRNRLLFWNDKVDGLKTGHTEEAGYCLVSSAQDEDMRLIAVVMGANSERARARESNKLLTYGFRYFESHRLYESKESLQTTDVWLGQQETLNLGVKEGAYITIPRGQKGNLDVEFTIDEVIKAPVLEGMEFGRIKVSLDDKVLMDKPLIALENIEEAGFFARIWDYIKLFFYSLFS</sequence>
<dbReference type="SUPFAM" id="SSF56601">
    <property type="entry name" value="beta-lactamase/transpeptidase-like"/>
    <property type="match status" value="1"/>
</dbReference>
<dbReference type="PANTHER" id="PTHR21581">
    <property type="entry name" value="D-ALANYL-D-ALANINE CARBOXYPEPTIDASE"/>
    <property type="match status" value="1"/>
</dbReference>
<keyword evidence="7 16" id="KW-0732">Signal</keyword>
<evidence type="ECO:0000256" key="8">
    <source>
        <dbReference type="ARBA" id="ARBA00022801"/>
    </source>
</evidence>
<evidence type="ECO:0000256" key="5">
    <source>
        <dbReference type="ARBA" id="ARBA00022645"/>
    </source>
</evidence>
<dbReference type="InterPro" id="IPR012338">
    <property type="entry name" value="Beta-lactam/transpept-like"/>
</dbReference>
<dbReference type="GO" id="GO:0009252">
    <property type="term" value="P:peptidoglycan biosynthetic process"/>
    <property type="evidence" value="ECO:0007669"/>
    <property type="project" value="UniProtKB-UniPathway"/>
</dbReference>
<evidence type="ECO:0000256" key="1">
    <source>
        <dbReference type="ARBA" id="ARBA00003217"/>
    </source>
</evidence>
<dbReference type="GO" id="GO:0071555">
    <property type="term" value="P:cell wall organization"/>
    <property type="evidence" value="ECO:0007669"/>
    <property type="project" value="UniProtKB-KW"/>
</dbReference>
<evidence type="ECO:0000256" key="11">
    <source>
        <dbReference type="ARBA" id="ARBA00023316"/>
    </source>
</evidence>
<dbReference type="Gene3D" id="3.40.710.10">
    <property type="entry name" value="DD-peptidase/beta-lactamase superfamily"/>
    <property type="match status" value="1"/>
</dbReference>
<evidence type="ECO:0000256" key="10">
    <source>
        <dbReference type="ARBA" id="ARBA00022984"/>
    </source>
</evidence>
<gene>
    <name evidence="18" type="ORF">RED65_08089</name>
</gene>
<dbReference type="Pfam" id="PF07943">
    <property type="entry name" value="PBP5_C"/>
    <property type="match status" value="1"/>
</dbReference>
<dbReference type="Gene3D" id="2.60.410.10">
    <property type="entry name" value="D-Ala-D-Ala carboxypeptidase, C-terminal domain"/>
    <property type="match status" value="1"/>
</dbReference>
<keyword evidence="10" id="KW-0573">Peptidoglycan synthesis</keyword>
<dbReference type="EC" id="3.4.16.4" evidence="4"/>
<dbReference type="Proteomes" id="UP000004263">
    <property type="component" value="Unassembled WGS sequence"/>
</dbReference>
<organism evidence="18 19">
    <name type="scientific">Bermanella marisrubri</name>
    <dbReference type="NCBI Taxonomy" id="207949"/>
    <lineage>
        <taxon>Bacteria</taxon>
        <taxon>Pseudomonadati</taxon>
        <taxon>Pseudomonadota</taxon>
        <taxon>Gammaproteobacteria</taxon>
        <taxon>Oceanospirillales</taxon>
        <taxon>Oceanospirillaceae</taxon>
        <taxon>Bermanella</taxon>
    </lineage>
</organism>
<keyword evidence="5 18" id="KW-0121">Carboxypeptidase</keyword>
<evidence type="ECO:0000313" key="19">
    <source>
        <dbReference type="Proteomes" id="UP000004263"/>
    </source>
</evidence>
<accession>Q1N084</accession>
<keyword evidence="6" id="KW-0645">Protease</keyword>
<feature type="chain" id="PRO_5004194682" description="serine-type D-Ala-D-Ala carboxypeptidase" evidence="16">
    <location>
        <begin position="19"/>
        <end position="380"/>
    </location>
</feature>
<feature type="active site" description="Acyl-ester intermediate" evidence="13">
    <location>
        <position position="58"/>
    </location>
</feature>
<feature type="active site" evidence="13">
    <location>
        <position position="118"/>
    </location>
</feature>
<reference evidence="18 19" key="1">
    <citation type="submission" date="2006-03" db="EMBL/GenBank/DDBJ databases">
        <authorList>
            <person name="Pinhassi J."/>
            <person name="Pedros-Alio C."/>
            <person name="Ferriera S."/>
            <person name="Johnson J."/>
            <person name="Kravitz S."/>
            <person name="Halpern A."/>
            <person name="Remington K."/>
            <person name="Beeson K."/>
            <person name="Tran B."/>
            <person name="Rogers Y.-H."/>
            <person name="Friedman R."/>
            <person name="Venter J.C."/>
        </authorList>
    </citation>
    <scope>NUCLEOTIDE SEQUENCE [LARGE SCALE GENOMIC DNA]</scope>
    <source>
        <strain evidence="18 19">RED65</strain>
    </source>
</reference>
<comment type="function">
    <text evidence="1">Removes C-terminal D-alanyl residues from sugar-peptide cell wall precursors.</text>
</comment>
<dbReference type="SMART" id="SM00936">
    <property type="entry name" value="PBP5_C"/>
    <property type="match status" value="1"/>
</dbReference>
<dbReference type="GO" id="GO:0009002">
    <property type="term" value="F:serine-type D-Ala-D-Ala carboxypeptidase activity"/>
    <property type="evidence" value="ECO:0007669"/>
    <property type="project" value="UniProtKB-EC"/>
</dbReference>
<evidence type="ECO:0000256" key="4">
    <source>
        <dbReference type="ARBA" id="ARBA00012448"/>
    </source>
</evidence>
<feature type="domain" description="Peptidase S11 D-Ala-D-Ala carboxypeptidase A C-terminal" evidence="17">
    <location>
        <begin position="270"/>
        <end position="360"/>
    </location>
</feature>
<dbReference type="AlphaFoldDB" id="Q1N084"/>
<evidence type="ECO:0000256" key="14">
    <source>
        <dbReference type="PIRSR" id="PIRSR618044-2"/>
    </source>
</evidence>
<evidence type="ECO:0000256" key="12">
    <source>
        <dbReference type="ARBA" id="ARBA00034000"/>
    </source>
</evidence>
<comment type="catalytic activity">
    <reaction evidence="12">
        <text>Preferential cleavage: (Ac)2-L-Lys-D-Ala-|-D-Ala. Also transpeptidation of peptidyl-alanyl moieties that are N-acyl substituents of D-alanine.</text>
        <dbReference type="EC" id="3.4.16.4"/>
    </reaction>
</comment>
<comment type="similarity">
    <text evidence="3 15">Belongs to the peptidase S11 family.</text>
</comment>
<evidence type="ECO:0000256" key="6">
    <source>
        <dbReference type="ARBA" id="ARBA00022670"/>
    </source>
</evidence>
<proteinExistence type="inferred from homology"/>
<evidence type="ECO:0000256" key="13">
    <source>
        <dbReference type="PIRSR" id="PIRSR618044-1"/>
    </source>
</evidence>
<keyword evidence="9" id="KW-0133">Cell shape</keyword>
<evidence type="ECO:0000256" key="7">
    <source>
        <dbReference type="ARBA" id="ARBA00022729"/>
    </source>
</evidence>
<feature type="signal peptide" evidence="16">
    <location>
        <begin position="1"/>
        <end position="18"/>
    </location>
</feature>
<dbReference type="EMBL" id="AAQH01000015">
    <property type="protein sequence ID" value="EAT11633.1"/>
    <property type="molecule type" value="Genomic_DNA"/>
</dbReference>